<dbReference type="SUPFAM" id="SSF54427">
    <property type="entry name" value="NTF2-like"/>
    <property type="match status" value="1"/>
</dbReference>
<dbReference type="EMBL" id="JBHSPX010000004">
    <property type="protein sequence ID" value="MFC6063548.1"/>
    <property type="molecule type" value="Genomic_DNA"/>
</dbReference>
<dbReference type="Gene3D" id="3.10.450.50">
    <property type="match status" value="1"/>
</dbReference>
<dbReference type="InterPro" id="IPR037401">
    <property type="entry name" value="SnoaL-like"/>
</dbReference>
<evidence type="ECO:0000313" key="3">
    <source>
        <dbReference type="Proteomes" id="UP001596139"/>
    </source>
</evidence>
<protein>
    <submittedName>
        <fullName evidence="2">Nuclear transport factor 2 family protein</fullName>
    </submittedName>
</protein>
<dbReference type="Pfam" id="PF12680">
    <property type="entry name" value="SnoaL_2"/>
    <property type="match status" value="1"/>
</dbReference>
<comment type="caution">
    <text evidence="2">The sequence shown here is derived from an EMBL/GenBank/DDBJ whole genome shotgun (WGS) entry which is preliminary data.</text>
</comment>
<dbReference type="Proteomes" id="UP001596139">
    <property type="component" value="Unassembled WGS sequence"/>
</dbReference>
<name>A0ABW1MK05_9ACTN</name>
<accession>A0ABW1MK05</accession>
<feature type="domain" description="SnoaL-like" evidence="1">
    <location>
        <begin position="7"/>
        <end position="117"/>
    </location>
</feature>
<proteinExistence type="predicted"/>
<reference evidence="3" key="1">
    <citation type="journal article" date="2019" name="Int. J. Syst. Evol. Microbiol.">
        <title>The Global Catalogue of Microorganisms (GCM) 10K type strain sequencing project: providing services to taxonomists for standard genome sequencing and annotation.</title>
        <authorList>
            <consortium name="The Broad Institute Genomics Platform"/>
            <consortium name="The Broad Institute Genome Sequencing Center for Infectious Disease"/>
            <person name="Wu L."/>
            <person name="Ma J."/>
        </authorList>
    </citation>
    <scope>NUCLEOTIDE SEQUENCE [LARGE SCALE GENOMIC DNA]</scope>
    <source>
        <strain evidence="3">CGMCC 1.15180</strain>
    </source>
</reference>
<gene>
    <name evidence="2" type="ORF">ACFP4F_13405</name>
</gene>
<dbReference type="RefSeq" id="WP_031057774.1">
    <property type="nucleotide sequence ID" value="NZ_JBHSPX010000004.1"/>
</dbReference>
<evidence type="ECO:0000259" key="1">
    <source>
        <dbReference type="Pfam" id="PF12680"/>
    </source>
</evidence>
<sequence length="154" mass="16415">MVQQTADRFRAAVEKGDIGAIEELFASDVRFYSPVKFTPFEGRPMVMGLFGVLLRTFEDFRYIGRFEGAAESSAPAAAGDGGGAMDASVLLFRTTVRGKEIHGIDLLHFDEDGLIKEFTVMVRPQSAVAALGAAVYEGLVADGLVPGPDAAPQS</sequence>
<organism evidence="2 3">
    <name type="scientific">Streptomyces ochraceiscleroticus</name>
    <dbReference type="NCBI Taxonomy" id="47761"/>
    <lineage>
        <taxon>Bacteria</taxon>
        <taxon>Bacillati</taxon>
        <taxon>Actinomycetota</taxon>
        <taxon>Actinomycetes</taxon>
        <taxon>Kitasatosporales</taxon>
        <taxon>Streptomycetaceae</taxon>
        <taxon>Streptomyces</taxon>
    </lineage>
</organism>
<evidence type="ECO:0000313" key="2">
    <source>
        <dbReference type="EMBL" id="MFC6063548.1"/>
    </source>
</evidence>
<dbReference type="InterPro" id="IPR032710">
    <property type="entry name" value="NTF2-like_dom_sf"/>
</dbReference>
<keyword evidence="3" id="KW-1185">Reference proteome</keyword>